<dbReference type="AlphaFoldDB" id="A0A0K8RI21"/>
<dbReference type="EMBL" id="GADI01003033">
    <property type="protein sequence ID" value="JAA70775.1"/>
    <property type="molecule type" value="mRNA"/>
</dbReference>
<sequence>MCVHHVAVPFKASSILTRLKFRATSCLWQLSKHKAAPLCTVLCLLVRIIFVPSMQRMKHSFIIFLLVVERMSWAMHMARPKHLQASSHAPKRTSFFRILLYSLPARHAFARLAQCCSLNVNYFFVSLLFL</sequence>
<protein>
    <submittedName>
        <fullName evidence="1">Uncharacterized protein</fullName>
    </submittedName>
</protein>
<proteinExistence type="evidence at transcript level"/>
<accession>A0A0K8RI21</accession>
<name>A0A0K8RI21_IXORI</name>
<evidence type="ECO:0000313" key="1">
    <source>
        <dbReference type="EMBL" id="JAA70775.1"/>
    </source>
</evidence>
<organism evidence="1">
    <name type="scientific">Ixodes ricinus</name>
    <name type="common">Common tick</name>
    <name type="synonym">Acarus ricinus</name>
    <dbReference type="NCBI Taxonomy" id="34613"/>
    <lineage>
        <taxon>Eukaryota</taxon>
        <taxon>Metazoa</taxon>
        <taxon>Ecdysozoa</taxon>
        <taxon>Arthropoda</taxon>
        <taxon>Chelicerata</taxon>
        <taxon>Arachnida</taxon>
        <taxon>Acari</taxon>
        <taxon>Parasitiformes</taxon>
        <taxon>Ixodida</taxon>
        <taxon>Ixodoidea</taxon>
        <taxon>Ixodidae</taxon>
        <taxon>Ixodinae</taxon>
        <taxon>Ixodes</taxon>
    </lineage>
</organism>
<reference evidence="1" key="1">
    <citation type="submission" date="2012-12" db="EMBL/GenBank/DDBJ databases">
        <title>Identification and characterization of a phenylalanine ammonia-lyase gene family in Isatis indigotica Fort.</title>
        <authorList>
            <person name="Liu Q."/>
            <person name="Chen J."/>
            <person name="Zhou X."/>
            <person name="Di P."/>
            <person name="Xiao Y."/>
            <person name="Xuan H."/>
            <person name="Zhang L."/>
            <person name="Chen W."/>
        </authorList>
    </citation>
    <scope>NUCLEOTIDE SEQUENCE</scope>
    <source>
        <tissue evidence="1">Salivary gland</tissue>
    </source>
</reference>